<dbReference type="HOGENOM" id="CLU_209804_0_0_10"/>
<sequence length="60" mass="6855">MLVISRLNFIDTELGIKMGFNGPKRNCKRATVASQLWPVLFPTAALLQVRRARIRKPVDF</sequence>
<keyword evidence="2" id="KW-1185">Reference proteome</keyword>
<organism evidence="1 2">
    <name type="scientific">Segatella buccae ATCC 33574</name>
    <dbReference type="NCBI Taxonomy" id="873513"/>
    <lineage>
        <taxon>Bacteria</taxon>
        <taxon>Pseudomonadati</taxon>
        <taxon>Bacteroidota</taxon>
        <taxon>Bacteroidia</taxon>
        <taxon>Bacteroidales</taxon>
        <taxon>Prevotellaceae</taxon>
        <taxon>Segatella</taxon>
    </lineage>
</organism>
<gene>
    <name evidence="1" type="ORF">HMPREF6485_2789</name>
</gene>
<name>E6KB02_9BACT</name>
<comment type="caution">
    <text evidence="1">The sequence shown here is derived from an EMBL/GenBank/DDBJ whole genome shotgun (WGS) entry which is preliminary data.</text>
</comment>
<reference evidence="1 2" key="1">
    <citation type="submission" date="2010-10" db="EMBL/GenBank/DDBJ databases">
        <authorList>
            <person name="Muzny D."/>
            <person name="Qin X."/>
            <person name="Deng J."/>
            <person name="Jiang H."/>
            <person name="Liu Y."/>
            <person name="Qu J."/>
            <person name="Song X.-Z."/>
            <person name="Zhang L."/>
            <person name="Thornton R."/>
            <person name="Coyle M."/>
            <person name="Francisco L."/>
            <person name="Jackson L."/>
            <person name="Javaid M."/>
            <person name="Korchina V."/>
            <person name="Kovar C."/>
            <person name="Mata R."/>
            <person name="Mathew T."/>
            <person name="Ngo R."/>
            <person name="Nguyen L."/>
            <person name="Nguyen N."/>
            <person name="Okwuonu G."/>
            <person name="Ongeri F."/>
            <person name="Pham C."/>
            <person name="Simmons D."/>
            <person name="Wilczek-Boney K."/>
            <person name="Hale W."/>
            <person name="Jakkamsetti A."/>
            <person name="Pham P."/>
            <person name="Ruth R."/>
            <person name="San Lucas F."/>
            <person name="Warren J."/>
            <person name="Zhang J."/>
            <person name="Zhao Z."/>
            <person name="Zhou C."/>
            <person name="Zhu D."/>
            <person name="Lee S."/>
            <person name="Bess C."/>
            <person name="Blankenburg K."/>
            <person name="Forbes L."/>
            <person name="Fu Q."/>
            <person name="Gubbala S."/>
            <person name="Hirani K."/>
            <person name="Jayaseelan J.C."/>
            <person name="Lara F."/>
            <person name="Munidasa M."/>
            <person name="Palculict T."/>
            <person name="Patil S."/>
            <person name="Pu L.-L."/>
            <person name="Saada N."/>
            <person name="Tang L."/>
            <person name="Weissenberger G."/>
            <person name="Zhu Y."/>
            <person name="Hemphill L."/>
            <person name="Shang Y."/>
            <person name="Youmans B."/>
            <person name="Ayvaz T."/>
            <person name="Ross M."/>
            <person name="Santibanez J."/>
            <person name="Aqrawi P."/>
            <person name="Gross S."/>
            <person name="Joshi V."/>
            <person name="Fowler G."/>
            <person name="Nazareth L."/>
            <person name="Reid J."/>
            <person name="Worley K."/>
            <person name="Petrosino J."/>
            <person name="Highlander S."/>
            <person name="Gibbs R."/>
        </authorList>
    </citation>
    <scope>NUCLEOTIDE SEQUENCE [LARGE SCALE GENOMIC DNA]</scope>
    <source>
        <strain evidence="1 2">ATCC 33574</strain>
    </source>
</reference>
<dbReference type="AlphaFoldDB" id="E6KB02"/>
<dbReference type="Proteomes" id="UP000003112">
    <property type="component" value="Unassembled WGS sequence"/>
</dbReference>
<evidence type="ECO:0000313" key="1">
    <source>
        <dbReference type="EMBL" id="EFU29290.1"/>
    </source>
</evidence>
<proteinExistence type="predicted"/>
<evidence type="ECO:0000313" key="2">
    <source>
        <dbReference type="Proteomes" id="UP000003112"/>
    </source>
</evidence>
<accession>E6KB02</accession>
<dbReference type="EMBL" id="AEPD01000051">
    <property type="protein sequence ID" value="EFU29290.1"/>
    <property type="molecule type" value="Genomic_DNA"/>
</dbReference>
<protein>
    <submittedName>
        <fullName evidence="1">Uncharacterized protein</fullName>
    </submittedName>
</protein>